<dbReference type="EMBL" id="BAAAOA010000005">
    <property type="protein sequence ID" value="GAA1747049.1"/>
    <property type="molecule type" value="Genomic_DNA"/>
</dbReference>
<feature type="compositionally biased region" description="Pro residues" evidence="1">
    <location>
        <begin position="73"/>
        <end position="92"/>
    </location>
</feature>
<proteinExistence type="predicted"/>
<sequence>MDFRCEFAAIQFAVKAEYELWVTAPENTAMTEVLAGCKGREVPTGAAYGDVDSNTLAPVEEVRAPAPVNEAPAPEPAPVVPAPEAEPAPAAPAAPAGGFANCTEARAAGAAPPYAGSPGYSPEMDRDGDGVACE</sequence>
<gene>
    <name evidence="3" type="ORF">GCM10009767_02170</name>
</gene>
<dbReference type="Pfam" id="PF05901">
    <property type="entry name" value="Excalibur"/>
    <property type="match status" value="1"/>
</dbReference>
<keyword evidence="4" id="KW-1185">Reference proteome</keyword>
<comment type="caution">
    <text evidence="3">The sequence shown here is derived from an EMBL/GenBank/DDBJ whole genome shotgun (WGS) entry which is preliminary data.</text>
</comment>
<accession>A0ABP4W7C2</accession>
<organism evidence="3 4">
    <name type="scientific">Kocuria aegyptia</name>
    <dbReference type="NCBI Taxonomy" id="330943"/>
    <lineage>
        <taxon>Bacteria</taxon>
        <taxon>Bacillati</taxon>
        <taxon>Actinomycetota</taxon>
        <taxon>Actinomycetes</taxon>
        <taxon>Micrococcales</taxon>
        <taxon>Micrococcaceae</taxon>
        <taxon>Kocuria</taxon>
    </lineage>
</organism>
<feature type="domain" description="Excalibur calcium-binding" evidence="2">
    <location>
        <begin position="98"/>
        <end position="134"/>
    </location>
</feature>
<protein>
    <recommendedName>
        <fullName evidence="2">Excalibur calcium-binding domain-containing protein</fullName>
    </recommendedName>
</protein>
<feature type="region of interest" description="Disordered" evidence="1">
    <location>
        <begin position="110"/>
        <end position="134"/>
    </location>
</feature>
<evidence type="ECO:0000313" key="3">
    <source>
        <dbReference type="EMBL" id="GAA1747049.1"/>
    </source>
</evidence>
<evidence type="ECO:0000313" key="4">
    <source>
        <dbReference type="Proteomes" id="UP001501204"/>
    </source>
</evidence>
<reference evidence="4" key="1">
    <citation type="journal article" date="2019" name="Int. J. Syst. Evol. Microbiol.">
        <title>The Global Catalogue of Microorganisms (GCM) 10K type strain sequencing project: providing services to taxonomists for standard genome sequencing and annotation.</title>
        <authorList>
            <consortium name="The Broad Institute Genomics Platform"/>
            <consortium name="The Broad Institute Genome Sequencing Center for Infectious Disease"/>
            <person name="Wu L."/>
            <person name="Ma J."/>
        </authorList>
    </citation>
    <scope>NUCLEOTIDE SEQUENCE [LARGE SCALE GENOMIC DNA]</scope>
    <source>
        <strain evidence="4">JCM 14735</strain>
    </source>
</reference>
<dbReference type="SMART" id="SM00894">
    <property type="entry name" value="Excalibur"/>
    <property type="match status" value="1"/>
</dbReference>
<feature type="compositionally biased region" description="Low complexity" evidence="1">
    <location>
        <begin position="110"/>
        <end position="122"/>
    </location>
</feature>
<dbReference type="InterPro" id="IPR008613">
    <property type="entry name" value="Excalibur_Ca-bd_domain"/>
</dbReference>
<dbReference type="Proteomes" id="UP001501204">
    <property type="component" value="Unassembled WGS sequence"/>
</dbReference>
<feature type="compositionally biased region" description="Basic and acidic residues" evidence="1">
    <location>
        <begin position="123"/>
        <end position="134"/>
    </location>
</feature>
<evidence type="ECO:0000259" key="2">
    <source>
        <dbReference type="SMART" id="SM00894"/>
    </source>
</evidence>
<dbReference type="RefSeq" id="WP_344119055.1">
    <property type="nucleotide sequence ID" value="NZ_BAAAOA010000005.1"/>
</dbReference>
<evidence type="ECO:0000256" key="1">
    <source>
        <dbReference type="SAM" id="MobiDB-lite"/>
    </source>
</evidence>
<feature type="region of interest" description="Disordered" evidence="1">
    <location>
        <begin position="65"/>
        <end position="98"/>
    </location>
</feature>
<name>A0ABP4W7C2_9MICC</name>